<feature type="domain" description="Solute-binding protein family 5" evidence="5">
    <location>
        <begin position="97"/>
        <end position="471"/>
    </location>
</feature>
<evidence type="ECO:0000313" key="6">
    <source>
        <dbReference type="EMBL" id="SEO74422.1"/>
    </source>
</evidence>
<dbReference type="GO" id="GO:0015833">
    <property type="term" value="P:peptide transport"/>
    <property type="evidence" value="ECO:0007669"/>
    <property type="project" value="TreeGrafter"/>
</dbReference>
<keyword evidence="3" id="KW-0732">Signal</keyword>
<evidence type="ECO:0000256" key="2">
    <source>
        <dbReference type="ARBA" id="ARBA00022448"/>
    </source>
</evidence>
<dbReference type="EMBL" id="FODJ01000012">
    <property type="protein sequence ID" value="SEO74422.1"/>
    <property type="molecule type" value="Genomic_DNA"/>
</dbReference>
<feature type="transmembrane region" description="Helical" evidence="4">
    <location>
        <begin position="7"/>
        <end position="23"/>
    </location>
</feature>
<keyword evidence="4" id="KW-1133">Transmembrane helix</keyword>
<dbReference type="Gene3D" id="3.40.190.10">
    <property type="entry name" value="Periplasmic binding protein-like II"/>
    <property type="match status" value="1"/>
</dbReference>
<gene>
    <name evidence="6" type="ORF">SAMN04488134_11218</name>
</gene>
<evidence type="ECO:0000313" key="7">
    <source>
        <dbReference type="Proteomes" id="UP000199300"/>
    </source>
</evidence>
<dbReference type="AlphaFoldDB" id="A0A1H8S744"/>
<comment type="similarity">
    <text evidence="1">Belongs to the bacterial solute-binding protein 5 family.</text>
</comment>
<dbReference type="GO" id="GO:0043190">
    <property type="term" value="C:ATP-binding cassette (ABC) transporter complex"/>
    <property type="evidence" value="ECO:0007669"/>
    <property type="project" value="InterPro"/>
</dbReference>
<keyword evidence="4" id="KW-0812">Transmembrane</keyword>
<reference evidence="6 7" key="1">
    <citation type="submission" date="2016-10" db="EMBL/GenBank/DDBJ databases">
        <authorList>
            <person name="de Groot N.N."/>
        </authorList>
    </citation>
    <scope>NUCLEOTIDE SEQUENCE [LARGE SCALE GENOMIC DNA]</scope>
    <source>
        <strain evidence="6 7">CGMCC 1.10434</strain>
    </source>
</reference>
<dbReference type="PANTHER" id="PTHR30290">
    <property type="entry name" value="PERIPLASMIC BINDING COMPONENT OF ABC TRANSPORTER"/>
    <property type="match status" value="1"/>
</dbReference>
<dbReference type="OrthoDB" id="9796817at2"/>
<accession>A0A1H8S744</accession>
<evidence type="ECO:0000259" key="5">
    <source>
        <dbReference type="Pfam" id="PF00496"/>
    </source>
</evidence>
<dbReference type="STRING" id="872970.SAMN04488134_11218"/>
<dbReference type="GO" id="GO:1904680">
    <property type="term" value="F:peptide transmembrane transporter activity"/>
    <property type="evidence" value="ECO:0007669"/>
    <property type="project" value="TreeGrafter"/>
</dbReference>
<dbReference type="Gene3D" id="3.10.105.10">
    <property type="entry name" value="Dipeptide-binding Protein, Domain 3"/>
    <property type="match status" value="1"/>
</dbReference>
<keyword evidence="7" id="KW-1185">Reference proteome</keyword>
<dbReference type="RefSeq" id="WP_091499642.1">
    <property type="nucleotide sequence ID" value="NZ_FODJ01000012.1"/>
</dbReference>
<dbReference type="SUPFAM" id="SSF53850">
    <property type="entry name" value="Periplasmic binding protein-like II"/>
    <property type="match status" value="1"/>
</dbReference>
<protein>
    <submittedName>
        <fullName evidence="6">Peptide/nickel transport system substrate-binding protein</fullName>
    </submittedName>
</protein>
<proteinExistence type="inferred from homology"/>
<dbReference type="PIRSF" id="PIRSF002741">
    <property type="entry name" value="MppA"/>
    <property type="match status" value="1"/>
</dbReference>
<dbReference type="PROSITE" id="PS51257">
    <property type="entry name" value="PROKAR_LIPOPROTEIN"/>
    <property type="match status" value="1"/>
</dbReference>
<dbReference type="Gene3D" id="3.90.76.10">
    <property type="entry name" value="Dipeptide-binding Protein, Domain 1"/>
    <property type="match status" value="1"/>
</dbReference>
<evidence type="ECO:0000256" key="3">
    <source>
        <dbReference type="ARBA" id="ARBA00022729"/>
    </source>
</evidence>
<dbReference type="InterPro" id="IPR000914">
    <property type="entry name" value="SBP_5_dom"/>
</dbReference>
<organism evidence="6 7">
    <name type="scientific">Amphibacillus marinus</name>
    <dbReference type="NCBI Taxonomy" id="872970"/>
    <lineage>
        <taxon>Bacteria</taxon>
        <taxon>Bacillati</taxon>
        <taxon>Bacillota</taxon>
        <taxon>Bacilli</taxon>
        <taxon>Bacillales</taxon>
        <taxon>Bacillaceae</taxon>
        <taxon>Amphibacillus</taxon>
    </lineage>
</organism>
<name>A0A1H8S744_9BACI</name>
<evidence type="ECO:0000256" key="1">
    <source>
        <dbReference type="ARBA" id="ARBA00005695"/>
    </source>
</evidence>
<dbReference type="PANTHER" id="PTHR30290:SF9">
    <property type="entry name" value="OLIGOPEPTIDE-BINDING PROTEIN APPA"/>
    <property type="match status" value="1"/>
</dbReference>
<dbReference type="InterPro" id="IPR030678">
    <property type="entry name" value="Peptide/Ni-bd"/>
</dbReference>
<dbReference type="Proteomes" id="UP000199300">
    <property type="component" value="Unassembled WGS sequence"/>
</dbReference>
<keyword evidence="2" id="KW-0813">Transport</keyword>
<dbReference type="InterPro" id="IPR039424">
    <property type="entry name" value="SBP_5"/>
</dbReference>
<keyword evidence="4" id="KW-0472">Membrane</keyword>
<sequence length="550" mass="60707">MASFKKITLLIMIMFGMVFFLVACGGGEGTETTGDNDGDPSGDITSDGEEEDTLYIGLTNAPGGFNPLNASDTVAQWILRMLYPTLLEQPESLVFDGNLAESFETEDNQSFTITLRPDAEWSDGEPITADDVAYTLELIANPDVETTWGVNISSLEGLQSTGKWEDGAAGVAGVEVVDEQTLILTTKTPVDPNYIKEMIGFNVYIVPKHIAEQYEPAELANSDFATTPSVSGSIYQFVQYETDAYVQLEANPTFYKGEAQLKHVYLRVVNGTSLVTELQSGGVDMAAGGGIGVVPVSEVDTLAADDNLDFESYPGFATQFMFINNEEFDADVRLAMMYAIDREAIVEQLFRGNAEVLNSTYTSASVYFDPNVEAIPHDVDRARELLEESGFDTSQEIELTVPTGNRAREQSASLIQQNLAEAGFNVTQVTFDFVTALANVREGDYQIGLIGIPLTSDPDQTYLWSQSGTTNLGRVNDERMEDLLEQGRTSTSMEERQEIYSELQEYWRDQAFSVGLYGDFQYKVQNKELNGGIKEFWGGSLHDMHEWTKD</sequence>
<dbReference type="Pfam" id="PF00496">
    <property type="entry name" value="SBP_bac_5"/>
    <property type="match status" value="1"/>
</dbReference>
<evidence type="ECO:0000256" key="4">
    <source>
        <dbReference type="SAM" id="Phobius"/>
    </source>
</evidence>
<dbReference type="GO" id="GO:0042597">
    <property type="term" value="C:periplasmic space"/>
    <property type="evidence" value="ECO:0007669"/>
    <property type="project" value="UniProtKB-ARBA"/>
</dbReference>